<evidence type="ECO:0000256" key="2">
    <source>
        <dbReference type="SAM" id="Phobius"/>
    </source>
</evidence>
<feature type="coiled-coil region" evidence="1">
    <location>
        <begin position="135"/>
        <end position="162"/>
    </location>
</feature>
<dbReference type="Gene3D" id="1.10.287.470">
    <property type="entry name" value="Helix hairpin bin"/>
    <property type="match status" value="1"/>
</dbReference>
<evidence type="ECO:0000313" key="4">
    <source>
        <dbReference type="Proteomes" id="UP001556196"/>
    </source>
</evidence>
<keyword evidence="2" id="KW-0472">Membrane</keyword>
<reference evidence="3 4" key="1">
    <citation type="submission" date="2024-06" db="EMBL/GenBank/DDBJ databases">
        <authorList>
            <person name="Tuo L."/>
        </authorList>
    </citation>
    <scope>NUCLEOTIDE SEQUENCE [LARGE SCALE GENOMIC DNA]</scope>
    <source>
        <strain evidence="3 4">ZMM04-5</strain>
    </source>
</reference>
<dbReference type="SUPFAM" id="SSF111369">
    <property type="entry name" value="HlyD-like secretion proteins"/>
    <property type="match status" value="1"/>
</dbReference>
<accession>A0ABV3R5Z2</accession>
<sequence length="410" mass="44552">MIEVLLCSLVTILPDFLYRRFVQDKRIGRELTLYTVWYELRYGITACLGLTILLLTLILYFHPSTKSAITFYRTVPILPEGSGRVEEVYVRFQDKVTAGQPIFRLDSSTQEAARLTAERRVAEVDAATELARTELVGMDAKIAEAESAYQQAVEELDTKTELQRRDAGTVSQRELQKLKNIVDGRQAAVAAAIAGKQSVETQVSTLLPAQKASAEAALAQAQVDLDKTVVHAGVDGTLEQFTLRKGDIVNPLMRSAGVLIPTEAGRVGLVAGFNQLEAQVMKPGMIGEIVCISKPMTIIPAVVTSVQDLIAAGQVQLSDRLVDPRQVLSPGTITVYMEPLFAGGFDDVPPGSSCIANAYTDNHDRYGDPNLGAGQWLFLHAVDAVGVVHAIILRIQALLMPVKMLVLSGH</sequence>
<keyword evidence="4" id="KW-1185">Reference proteome</keyword>
<keyword evidence="1" id="KW-0175">Coiled coil</keyword>
<name>A0ABV3R5Z2_9HYPH</name>
<proteinExistence type="predicted"/>
<gene>
    <name evidence="3" type="ORF">ABUE31_22360</name>
</gene>
<dbReference type="Proteomes" id="UP001556196">
    <property type="component" value="Unassembled WGS sequence"/>
</dbReference>
<protein>
    <submittedName>
        <fullName evidence="3">HlyD family secretion protein</fullName>
    </submittedName>
</protein>
<organism evidence="3 4">
    <name type="scientific">Mesorhizobium marinum</name>
    <dbReference type="NCBI Taxonomy" id="3228790"/>
    <lineage>
        <taxon>Bacteria</taxon>
        <taxon>Pseudomonadati</taxon>
        <taxon>Pseudomonadota</taxon>
        <taxon>Alphaproteobacteria</taxon>
        <taxon>Hyphomicrobiales</taxon>
        <taxon>Phyllobacteriaceae</taxon>
        <taxon>Mesorhizobium</taxon>
    </lineage>
</organism>
<dbReference type="RefSeq" id="WP_367725985.1">
    <property type="nucleotide sequence ID" value="NZ_JBFOCI010000011.1"/>
</dbReference>
<keyword evidence="2" id="KW-0812">Transmembrane</keyword>
<keyword evidence="2" id="KW-1133">Transmembrane helix</keyword>
<evidence type="ECO:0000313" key="3">
    <source>
        <dbReference type="EMBL" id="MEW9808741.1"/>
    </source>
</evidence>
<dbReference type="PANTHER" id="PTHR30367">
    <property type="entry name" value="P-HYDROXYBENZOIC ACID EFFLUX PUMP SUBUNIT AAEA-RELATED"/>
    <property type="match status" value="1"/>
</dbReference>
<dbReference type="EMBL" id="JBFOCI010000011">
    <property type="protein sequence ID" value="MEW9808741.1"/>
    <property type="molecule type" value="Genomic_DNA"/>
</dbReference>
<evidence type="ECO:0000256" key="1">
    <source>
        <dbReference type="SAM" id="Coils"/>
    </source>
</evidence>
<dbReference type="InterPro" id="IPR050393">
    <property type="entry name" value="MFP_Efflux_Pump"/>
</dbReference>
<dbReference type="Gene3D" id="2.40.50.100">
    <property type="match status" value="1"/>
</dbReference>
<feature type="transmembrane region" description="Helical" evidence="2">
    <location>
        <begin position="43"/>
        <end position="61"/>
    </location>
</feature>
<comment type="caution">
    <text evidence="3">The sequence shown here is derived from an EMBL/GenBank/DDBJ whole genome shotgun (WGS) entry which is preliminary data.</text>
</comment>
<dbReference type="PANTHER" id="PTHR30367:SF12">
    <property type="entry name" value="P-HYDROXYBENZOIC ACID EFFLUX PUMP SUBUNIT AAEA"/>
    <property type="match status" value="1"/>
</dbReference>